<reference evidence="1 2" key="1">
    <citation type="submission" date="2023-05" db="EMBL/GenBank/DDBJ databases">
        <title>Novel species of genus Flectobacillus isolated from stream in China.</title>
        <authorList>
            <person name="Lu H."/>
        </authorList>
    </citation>
    <scope>NUCLEOTIDE SEQUENCE [LARGE SCALE GENOMIC DNA]</scope>
    <source>
        <strain evidence="1 2">KCTC 42575</strain>
    </source>
</reference>
<name>A0ABT6YEW0_9BACT</name>
<evidence type="ECO:0008006" key="3">
    <source>
        <dbReference type="Google" id="ProtNLM"/>
    </source>
</evidence>
<proteinExistence type="predicted"/>
<accession>A0ABT6YEW0</accession>
<sequence length="150" mass="16985">MEYSSDKFDLDKLPKETIFQVPDGYFEDLPMRIQARTSAKNQTVPLVTWSARRTWASLAACTLVAVLGYFTLMPRQDSIGEESLSGVKTEDIEGYLVHQNIHQADYIEHIDETEVSASNNIEDSEVLDELKLSSQDIIQSIDTRDVVEDI</sequence>
<dbReference type="Proteomes" id="UP001236507">
    <property type="component" value="Unassembled WGS sequence"/>
</dbReference>
<keyword evidence="2" id="KW-1185">Reference proteome</keyword>
<protein>
    <recommendedName>
        <fullName evidence="3">RsgI N-terminal anti-sigma domain-containing protein</fullName>
    </recommendedName>
</protein>
<dbReference type="RefSeq" id="WP_283346422.1">
    <property type="nucleotide sequence ID" value="NZ_JASHIF010000026.1"/>
</dbReference>
<evidence type="ECO:0000313" key="1">
    <source>
        <dbReference type="EMBL" id="MDI9862132.1"/>
    </source>
</evidence>
<organism evidence="1 2">
    <name type="scientific">Flectobacillus roseus</name>
    <dbReference type="NCBI Taxonomy" id="502259"/>
    <lineage>
        <taxon>Bacteria</taxon>
        <taxon>Pseudomonadati</taxon>
        <taxon>Bacteroidota</taxon>
        <taxon>Cytophagia</taxon>
        <taxon>Cytophagales</taxon>
        <taxon>Flectobacillaceae</taxon>
        <taxon>Flectobacillus</taxon>
    </lineage>
</organism>
<comment type="caution">
    <text evidence="1">The sequence shown here is derived from an EMBL/GenBank/DDBJ whole genome shotgun (WGS) entry which is preliminary data.</text>
</comment>
<evidence type="ECO:0000313" key="2">
    <source>
        <dbReference type="Proteomes" id="UP001236507"/>
    </source>
</evidence>
<dbReference type="EMBL" id="JASHIF010000026">
    <property type="protein sequence ID" value="MDI9862132.1"/>
    <property type="molecule type" value="Genomic_DNA"/>
</dbReference>
<gene>
    <name evidence="1" type="ORF">QM524_23105</name>
</gene>